<evidence type="ECO:0000256" key="1">
    <source>
        <dbReference type="SAM" id="Phobius"/>
    </source>
</evidence>
<dbReference type="InterPro" id="IPR018895">
    <property type="entry name" value="DUF2474"/>
</dbReference>
<keyword evidence="1" id="KW-1133">Transmembrane helix</keyword>
<keyword evidence="1" id="KW-0472">Membrane</keyword>
<gene>
    <name evidence="2" type="ORF">IC608_05775</name>
</gene>
<evidence type="ECO:0000313" key="3">
    <source>
        <dbReference type="Proteomes" id="UP000654108"/>
    </source>
</evidence>
<name>A0A927FTP9_9HYPH</name>
<keyword evidence="3" id="KW-1185">Reference proteome</keyword>
<keyword evidence="1" id="KW-0812">Transmembrane</keyword>
<protein>
    <submittedName>
        <fullName evidence="2">DUF2474 family protein</fullName>
    </submittedName>
</protein>
<dbReference type="Proteomes" id="UP000654108">
    <property type="component" value="Unassembled WGS sequence"/>
</dbReference>
<accession>A0A927FTP9</accession>
<comment type="caution">
    <text evidence="2">The sequence shown here is derived from an EMBL/GenBank/DDBJ whole genome shotgun (WGS) entry which is preliminary data.</text>
</comment>
<sequence length="37" mass="4030">MADHPRVRQIGWFVALWVGGVAAVTIVGLVIRLFLAP</sequence>
<reference evidence="2" key="1">
    <citation type="submission" date="2020-09" db="EMBL/GenBank/DDBJ databases">
        <title>Genome seq and assembly of Devosia sp.</title>
        <authorList>
            <person name="Chhetri G."/>
        </authorList>
    </citation>
    <scope>NUCLEOTIDE SEQUENCE</scope>
    <source>
        <strain evidence="2">PTR5</strain>
    </source>
</reference>
<dbReference type="AlphaFoldDB" id="A0A927FTP9"/>
<evidence type="ECO:0000313" key="2">
    <source>
        <dbReference type="EMBL" id="MBD8064979.1"/>
    </source>
</evidence>
<dbReference type="Pfam" id="PF10617">
    <property type="entry name" value="DUF2474"/>
    <property type="match status" value="1"/>
</dbReference>
<dbReference type="RefSeq" id="WP_191773415.1">
    <property type="nucleotide sequence ID" value="NZ_JACYFU010000001.1"/>
</dbReference>
<feature type="transmembrane region" description="Helical" evidence="1">
    <location>
        <begin position="12"/>
        <end position="35"/>
    </location>
</feature>
<dbReference type="EMBL" id="JACYFU010000001">
    <property type="protein sequence ID" value="MBD8064979.1"/>
    <property type="molecule type" value="Genomic_DNA"/>
</dbReference>
<organism evidence="2 3">
    <name type="scientific">Devosia oryzisoli</name>
    <dbReference type="NCBI Taxonomy" id="2774138"/>
    <lineage>
        <taxon>Bacteria</taxon>
        <taxon>Pseudomonadati</taxon>
        <taxon>Pseudomonadota</taxon>
        <taxon>Alphaproteobacteria</taxon>
        <taxon>Hyphomicrobiales</taxon>
        <taxon>Devosiaceae</taxon>
        <taxon>Devosia</taxon>
    </lineage>
</organism>
<proteinExistence type="predicted"/>